<evidence type="ECO:0000313" key="5">
    <source>
        <dbReference type="Proteomes" id="UP001372338"/>
    </source>
</evidence>
<dbReference type="PANTHER" id="PTHR31286:SF99">
    <property type="entry name" value="DUF4283 DOMAIN-CONTAINING PROTEIN"/>
    <property type="match status" value="1"/>
</dbReference>
<dbReference type="InterPro" id="IPR040256">
    <property type="entry name" value="At4g02000-like"/>
</dbReference>
<dbReference type="InterPro" id="IPR001878">
    <property type="entry name" value="Znf_CCHC"/>
</dbReference>
<dbReference type="GO" id="GO:0008270">
    <property type="term" value="F:zinc ion binding"/>
    <property type="evidence" value="ECO:0007669"/>
    <property type="project" value="UniProtKB-KW"/>
</dbReference>
<feature type="compositionally biased region" description="Polar residues" evidence="2">
    <location>
        <begin position="563"/>
        <end position="580"/>
    </location>
</feature>
<name>A0AAN9FFN0_CROPI</name>
<keyword evidence="5" id="KW-1185">Reference proteome</keyword>
<protein>
    <recommendedName>
        <fullName evidence="3">CCHC-type domain-containing protein</fullName>
    </recommendedName>
</protein>
<sequence length="580" mass="64677">MDDNMMRIPSDDDEEMPENKWYKESEEQTGSLPFDPCPEITVTKEEFDSWCKPWRSSLMVKVLGKRVNPRIIENKINRDWVRNGTAKIIEMPRDYLLVSFSAEEDYLHALYEGPWKVADHYLIVQRWRPFFLEGESSIRKIAVWVRIPNLPIELYNTTFLGRVGRKLGTMLKVDHLTSIHSKGKFSRICVEIDLMKKLVPMVNVLGIKVNLEYEGLHMICFNCGMYGHRADACPDVVVSKENGTINVEQGVIPVEVETKVTVDVAGSKEGTVVDSSSGEGTVVGGNGVGLANMETPDVMHENKRITNLASNINKVTADTVENPFGPWMLVKKFPKNKERLGQRGGTSRMDTIGRKNHSMVAGSGSRFVALIEDEEGNINEENISHDGTLHEAVMEKIPDSNKEKNPMREKAANIKEIKIRNHAGGKNQQVRGPKTNVGQTKDRSGRDFVNQMVGRGPTSSPVHLGNKEDAFSGNTTSRKNFTQTEKDILSRMKYMEQAGGDFISKVGTCVYLPSKEAHDLIFKQEVFNKENKPPDLTTNAALCDSSMELGTSSLMNGNLVHEGSTSGSAGSQNQLNQLSL</sequence>
<organism evidence="4 5">
    <name type="scientific">Crotalaria pallida</name>
    <name type="common">Smooth rattlebox</name>
    <name type="synonym">Crotalaria striata</name>
    <dbReference type="NCBI Taxonomy" id="3830"/>
    <lineage>
        <taxon>Eukaryota</taxon>
        <taxon>Viridiplantae</taxon>
        <taxon>Streptophyta</taxon>
        <taxon>Embryophyta</taxon>
        <taxon>Tracheophyta</taxon>
        <taxon>Spermatophyta</taxon>
        <taxon>Magnoliopsida</taxon>
        <taxon>eudicotyledons</taxon>
        <taxon>Gunneridae</taxon>
        <taxon>Pentapetalae</taxon>
        <taxon>rosids</taxon>
        <taxon>fabids</taxon>
        <taxon>Fabales</taxon>
        <taxon>Fabaceae</taxon>
        <taxon>Papilionoideae</taxon>
        <taxon>50 kb inversion clade</taxon>
        <taxon>genistoids sensu lato</taxon>
        <taxon>core genistoids</taxon>
        <taxon>Crotalarieae</taxon>
        <taxon>Crotalaria</taxon>
    </lineage>
</organism>
<evidence type="ECO:0000313" key="4">
    <source>
        <dbReference type="EMBL" id="KAK7275492.1"/>
    </source>
</evidence>
<evidence type="ECO:0000256" key="1">
    <source>
        <dbReference type="PROSITE-ProRule" id="PRU00047"/>
    </source>
</evidence>
<keyword evidence="1" id="KW-0863">Zinc-finger</keyword>
<dbReference type="Pfam" id="PF14392">
    <property type="entry name" value="zf-CCHC_4"/>
    <property type="match status" value="1"/>
</dbReference>
<accession>A0AAN9FFN0</accession>
<comment type="caution">
    <text evidence="4">The sequence shown here is derived from an EMBL/GenBank/DDBJ whole genome shotgun (WGS) entry which is preliminary data.</text>
</comment>
<dbReference type="GO" id="GO:0003676">
    <property type="term" value="F:nucleic acid binding"/>
    <property type="evidence" value="ECO:0007669"/>
    <property type="project" value="InterPro"/>
</dbReference>
<dbReference type="InterPro" id="IPR036875">
    <property type="entry name" value="Znf_CCHC_sf"/>
</dbReference>
<evidence type="ECO:0000259" key="3">
    <source>
        <dbReference type="PROSITE" id="PS50158"/>
    </source>
</evidence>
<dbReference type="PANTHER" id="PTHR31286">
    <property type="entry name" value="GLYCINE-RICH CELL WALL STRUCTURAL PROTEIN 1.8-LIKE"/>
    <property type="match status" value="1"/>
</dbReference>
<dbReference type="SUPFAM" id="SSF57756">
    <property type="entry name" value="Retrovirus zinc finger-like domains"/>
    <property type="match status" value="1"/>
</dbReference>
<dbReference type="Pfam" id="PF14111">
    <property type="entry name" value="DUF4283"/>
    <property type="match status" value="1"/>
</dbReference>
<dbReference type="Proteomes" id="UP001372338">
    <property type="component" value="Unassembled WGS sequence"/>
</dbReference>
<feature type="region of interest" description="Disordered" evidence="2">
    <location>
        <begin position="455"/>
        <end position="479"/>
    </location>
</feature>
<keyword evidence="1" id="KW-0479">Metal-binding</keyword>
<dbReference type="PROSITE" id="PS50158">
    <property type="entry name" value="ZF_CCHC"/>
    <property type="match status" value="1"/>
</dbReference>
<dbReference type="InterPro" id="IPR025836">
    <property type="entry name" value="Zn_knuckle_CX2CX4HX4C"/>
</dbReference>
<reference evidence="4 5" key="1">
    <citation type="submission" date="2024-01" db="EMBL/GenBank/DDBJ databases">
        <title>The genomes of 5 underutilized Papilionoideae crops provide insights into root nodulation and disease resistanc.</title>
        <authorList>
            <person name="Yuan L."/>
        </authorList>
    </citation>
    <scope>NUCLEOTIDE SEQUENCE [LARGE SCALE GENOMIC DNA]</scope>
    <source>
        <strain evidence="4">ZHUSHIDOU_FW_LH</strain>
        <tissue evidence="4">Leaf</tissue>
    </source>
</reference>
<feature type="region of interest" description="Disordered" evidence="2">
    <location>
        <begin position="338"/>
        <end position="358"/>
    </location>
</feature>
<feature type="region of interest" description="Disordered" evidence="2">
    <location>
        <begin position="1"/>
        <end position="35"/>
    </location>
</feature>
<feature type="domain" description="CCHC-type" evidence="3">
    <location>
        <begin position="220"/>
        <end position="235"/>
    </location>
</feature>
<dbReference type="EMBL" id="JAYWIO010000003">
    <property type="protein sequence ID" value="KAK7275492.1"/>
    <property type="molecule type" value="Genomic_DNA"/>
</dbReference>
<dbReference type="AlphaFoldDB" id="A0AAN9FFN0"/>
<feature type="region of interest" description="Disordered" evidence="2">
    <location>
        <begin position="421"/>
        <end position="443"/>
    </location>
</feature>
<gene>
    <name evidence="4" type="ORF">RIF29_16611</name>
</gene>
<feature type="compositionally biased region" description="Basic and acidic residues" evidence="2">
    <location>
        <begin position="17"/>
        <end position="26"/>
    </location>
</feature>
<dbReference type="InterPro" id="IPR025558">
    <property type="entry name" value="DUF4283"/>
</dbReference>
<feature type="region of interest" description="Disordered" evidence="2">
    <location>
        <begin position="554"/>
        <end position="580"/>
    </location>
</feature>
<keyword evidence="1" id="KW-0862">Zinc</keyword>
<proteinExistence type="predicted"/>
<evidence type="ECO:0000256" key="2">
    <source>
        <dbReference type="SAM" id="MobiDB-lite"/>
    </source>
</evidence>